<dbReference type="CDD" id="cd09117">
    <property type="entry name" value="PLDc_Bfil_DEXD_like"/>
    <property type="match status" value="1"/>
</dbReference>
<accession>A0ABV6PUX8</accession>
<dbReference type="Pfam" id="PF13091">
    <property type="entry name" value="PLDc_2"/>
    <property type="match status" value="1"/>
</dbReference>
<organism evidence="2 3">
    <name type="scientific">Ottowia pentelensis</name>
    <dbReference type="NCBI Taxonomy" id="511108"/>
    <lineage>
        <taxon>Bacteria</taxon>
        <taxon>Pseudomonadati</taxon>
        <taxon>Pseudomonadota</taxon>
        <taxon>Betaproteobacteria</taxon>
        <taxon>Burkholderiales</taxon>
        <taxon>Comamonadaceae</taxon>
        <taxon>Ottowia</taxon>
    </lineage>
</organism>
<sequence length="404" mass="44676">MKDETAVQLLVNEERGHGDKLVKLLKQAERLECLVAFAKASALNGLLKSLRKALERGLEARFAIGLDFYLTEPVVLRKLLELTKEHALKLYLSDSSETFHPKIYAFQHSKGCSVIVGSANFTQGGLYANYEASALVEGTSDTLMASVTQHFDALIDDEIIVPATRDRIDAYEREYVIHDIFRKVAKKRAQKASSAIGPNFTTLAGILELMKSDDSEHGFTEQKALRKGNLRQARRMLEEWAVARGNTSQGFLARFETLIGLLHSGGLHRGKNRIAEHPGQFVAAVRDIVGQGTLPPGDAFAVLHAHFEHIPRAGINLLTEVLHALDNKRFAVMNQNAVSGLALAGIRAYPLHPNKQNVGPDDYARYCQHAEEVRQALGLADFTELDALFNYAYWGESSGEVEAD</sequence>
<dbReference type="InterPro" id="IPR025202">
    <property type="entry name" value="PLD-like_dom"/>
</dbReference>
<dbReference type="SUPFAM" id="SSF56024">
    <property type="entry name" value="Phospholipase D/nuclease"/>
    <property type="match status" value="1"/>
</dbReference>
<comment type="caution">
    <text evidence="2">The sequence shown here is derived from an EMBL/GenBank/DDBJ whole genome shotgun (WGS) entry which is preliminary data.</text>
</comment>
<name>A0ABV6PUX8_9BURK</name>
<evidence type="ECO:0000259" key="1">
    <source>
        <dbReference type="Pfam" id="PF13091"/>
    </source>
</evidence>
<dbReference type="Gene3D" id="3.30.870.10">
    <property type="entry name" value="Endonuclease Chain A"/>
    <property type="match status" value="1"/>
</dbReference>
<protein>
    <submittedName>
        <fullName evidence="2">Phospholipase D-like domain-containing protein</fullName>
    </submittedName>
</protein>
<dbReference type="Proteomes" id="UP001589834">
    <property type="component" value="Unassembled WGS sequence"/>
</dbReference>
<dbReference type="EMBL" id="JBHLTN010000029">
    <property type="protein sequence ID" value="MFC0593636.1"/>
    <property type="molecule type" value="Genomic_DNA"/>
</dbReference>
<reference evidence="2 3" key="1">
    <citation type="submission" date="2024-09" db="EMBL/GenBank/DDBJ databases">
        <authorList>
            <person name="Sun Q."/>
            <person name="Mori K."/>
        </authorList>
    </citation>
    <scope>NUCLEOTIDE SEQUENCE [LARGE SCALE GENOMIC DNA]</scope>
    <source>
        <strain evidence="2 3">NCAIM B.02336</strain>
    </source>
</reference>
<keyword evidence="3" id="KW-1185">Reference proteome</keyword>
<feature type="domain" description="Phospholipase D-like" evidence="1">
    <location>
        <begin position="24"/>
        <end position="154"/>
    </location>
</feature>
<evidence type="ECO:0000313" key="2">
    <source>
        <dbReference type="EMBL" id="MFC0593636.1"/>
    </source>
</evidence>
<proteinExistence type="predicted"/>
<evidence type="ECO:0000313" key="3">
    <source>
        <dbReference type="Proteomes" id="UP001589834"/>
    </source>
</evidence>
<gene>
    <name evidence="2" type="ORF">ACFFGG_13880</name>
</gene>
<dbReference type="RefSeq" id="WP_292998690.1">
    <property type="nucleotide sequence ID" value="NZ_JBHLTN010000029.1"/>
</dbReference>